<feature type="domain" description="Metallo-beta-lactamase" evidence="3">
    <location>
        <begin position="40"/>
        <end position="240"/>
    </location>
</feature>
<dbReference type="InterPro" id="IPR001279">
    <property type="entry name" value="Metallo-B-lactamas"/>
</dbReference>
<evidence type="ECO:0000313" key="6">
    <source>
        <dbReference type="Proteomes" id="UP001229955"/>
    </source>
</evidence>
<dbReference type="PANTHER" id="PTHR46018:SF2">
    <property type="entry name" value="ZINC PHOSPHODIESTERASE ELAC PROTEIN 1"/>
    <property type="match status" value="1"/>
</dbReference>
<protein>
    <submittedName>
        <fullName evidence="5">MBL fold metallo-hydrolase</fullName>
    </submittedName>
</protein>
<dbReference type="KEGG" id="pspc:Strain318_002896"/>
<name>A0AA49K203_9BACT</name>
<gene>
    <name evidence="4" type="ORF">Strain138_002898</name>
    <name evidence="5" type="ORF">Strain318_002896</name>
</gene>
<proteinExistence type="predicted"/>
<evidence type="ECO:0000256" key="2">
    <source>
        <dbReference type="SAM" id="SignalP"/>
    </source>
</evidence>
<dbReference type="RefSeq" id="WP_367886412.1">
    <property type="nucleotide sequence ID" value="NZ_CP130612.1"/>
</dbReference>
<evidence type="ECO:0000259" key="3">
    <source>
        <dbReference type="SMART" id="SM00849"/>
    </source>
</evidence>
<evidence type="ECO:0000256" key="1">
    <source>
        <dbReference type="ARBA" id="ARBA00022801"/>
    </source>
</evidence>
<evidence type="ECO:0000313" key="4">
    <source>
        <dbReference type="EMBL" id="WKW13574.1"/>
    </source>
</evidence>
<evidence type="ECO:0000313" key="5">
    <source>
        <dbReference type="EMBL" id="WKW16480.1"/>
    </source>
</evidence>
<organism evidence="5 6">
    <name type="scientific">Pseudogemmatithrix spongiicola</name>
    <dbReference type="NCBI Taxonomy" id="3062599"/>
    <lineage>
        <taxon>Bacteria</taxon>
        <taxon>Pseudomonadati</taxon>
        <taxon>Gemmatimonadota</taxon>
        <taxon>Gemmatimonadia</taxon>
        <taxon>Gemmatimonadales</taxon>
        <taxon>Gemmatimonadaceae</taxon>
        <taxon>Pseudogemmatithrix</taxon>
    </lineage>
</organism>
<dbReference type="EMBL" id="CP130613">
    <property type="protein sequence ID" value="WKW16480.1"/>
    <property type="molecule type" value="Genomic_DNA"/>
</dbReference>
<dbReference type="Gene3D" id="3.60.15.10">
    <property type="entry name" value="Ribonuclease Z/Hydroxyacylglutathione hydrolase-like"/>
    <property type="match status" value="1"/>
</dbReference>
<keyword evidence="2" id="KW-0732">Signal</keyword>
<dbReference type="AlphaFoldDB" id="A0AA49K203"/>
<keyword evidence="6" id="KW-1185">Reference proteome</keyword>
<feature type="chain" id="PRO_5041446373" evidence="2">
    <location>
        <begin position="21"/>
        <end position="299"/>
    </location>
</feature>
<reference evidence="5" key="1">
    <citation type="submission" date="2023-07" db="EMBL/GenBank/DDBJ databases">
        <authorList>
            <person name="Haufschild T."/>
            <person name="Kallscheuer N."/>
            <person name="Hammer J."/>
            <person name="Kohn T."/>
            <person name="Kabuu M."/>
            <person name="Jogler M."/>
            <person name="Wohfarth N."/>
            <person name="Heuer A."/>
            <person name="Rohde M."/>
            <person name="van Teeseling M.C.F."/>
            <person name="Jogler C."/>
        </authorList>
    </citation>
    <scope>NUCLEOTIDE SEQUENCE</scope>
    <source>
        <strain evidence="4">Strain 138</strain>
        <strain evidence="5">Strain 318</strain>
    </source>
</reference>
<dbReference type="Proteomes" id="UP001229955">
    <property type="component" value="Chromosome"/>
</dbReference>
<dbReference type="Pfam" id="PF12706">
    <property type="entry name" value="Lactamase_B_2"/>
    <property type="match status" value="1"/>
</dbReference>
<sequence>MRIVARAFGLLGLCVSAIGAQDTKLVVLGTGTPNADPERSGPALAVVRGTRSYLIDAGPGIVRRASAAAARHGLSALEPPQLRTLFLTHLHSDHTVGLPDVILSAWTLERNVPLVVYGPPGTKAMVEHLQAAYAADIRNRIDGLEPANTEGWKVTVHEIAPGLVLDDGNLRVTAFAVPHGDWEVAFGYRFDAPDRSIVISGDTRASDAVVTACNGCDLLVHEVYSAERLRTRPPEWQRYHRNAHTSTEELALLATRARPTQLLLYHQLYWGTDDVGLLAELRQAGYAGRARSARDLEVH</sequence>
<feature type="signal peptide" evidence="2">
    <location>
        <begin position="1"/>
        <end position="20"/>
    </location>
</feature>
<dbReference type="SMART" id="SM00849">
    <property type="entry name" value="Lactamase_B"/>
    <property type="match status" value="1"/>
</dbReference>
<dbReference type="CDD" id="cd07719">
    <property type="entry name" value="arylsulfatase_AtsA-like_MBL-fold"/>
    <property type="match status" value="1"/>
</dbReference>
<dbReference type="GO" id="GO:0042781">
    <property type="term" value="F:3'-tRNA processing endoribonuclease activity"/>
    <property type="evidence" value="ECO:0007669"/>
    <property type="project" value="TreeGrafter"/>
</dbReference>
<dbReference type="PANTHER" id="PTHR46018">
    <property type="entry name" value="ZINC PHOSPHODIESTERASE ELAC PROTEIN 1"/>
    <property type="match status" value="1"/>
</dbReference>
<accession>A0AA49Q6E0</accession>
<dbReference type="InterPro" id="IPR044094">
    <property type="entry name" value="AtsA-like_MBL-fold"/>
</dbReference>
<keyword evidence="1" id="KW-0378">Hydrolase</keyword>
<dbReference type="SUPFAM" id="SSF56281">
    <property type="entry name" value="Metallo-hydrolase/oxidoreductase"/>
    <property type="match status" value="1"/>
</dbReference>
<dbReference type="InterPro" id="IPR036866">
    <property type="entry name" value="RibonucZ/Hydroxyglut_hydro"/>
</dbReference>
<accession>A0AA49K203</accession>
<dbReference type="EMBL" id="CP130612">
    <property type="protein sequence ID" value="WKW13574.1"/>
    <property type="molecule type" value="Genomic_DNA"/>
</dbReference>